<gene>
    <name evidence="1" type="ORF">HDA41_000135</name>
</gene>
<reference evidence="1 2" key="1">
    <citation type="submission" date="2020-08" db="EMBL/GenBank/DDBJ databases">
        <title>Sequencing the genomes of 1000 actinobacteria strains.</title>
        <authorList>
            <person name="Klenk H.-P."/>
        </authorList>
    </citation>
    <scope>NUCLEOTIDE SEQUENCE [LARGE SCALE GENOMIC DNA]</scope>
    <source>
        <strain evidence="1 2">DSM 40084</strain>
    </source>
</reference>
<proteinExistence type="predicted"/>
<comment type="caution">
    <text evidence="1">The sequence shown here is derived from an EMBL/GenBank/DDBJ whole genome shotgun (WGS) entry which is preliminary data.</text>
</comment>
<evidence type="ECO:0000313" key="2">
    <source>
        <dbReference type="Proteomes" id="UP000590647"/>
    </source>
</evidence>
<organism evidence="1 2">
    <name type="scientific">Streptomyces caelestis</name>
    <dbReference type="NCBI Taxonomy" id="36816"/>
    <lineage>
        <taxon>Bacteria</taxon>
        <taxon>Bacillati</taxon>
        <taxon>Actinomycetota</taxon>
        <taxon>Actinomycetes</taxon>
        <taxon>Kitasatosporales</taxon>
        <taxon>Streptomycetaceae</taxon>
        <taxon>Streptomyces</taxon>
    </lineage>
</organism>
<keyword evidence="2" id="KW-1185">Reference proteome</keyword>
<dbReference type="EMBL" id="JACHNE010000001">
    <property type="protein sequence ID" value="MBB5792171.1"/>
    <property type="molecule type" value="Genomic_DNA"/>
</dbReference>
<dbReference type="AlphaFoldDB" id="A0A7W9GYU8"/>
<name>A0A7W9GYU8_9ACTN</name>
<dbReference type="Proteomes" id="UP000590647">
    <property type="component" value="Unassembled WGS sequence"/>
</dbReference>
<protein>
    <submittedName>
        <fullName evidence="1">Uncharacterized protein</fullName>
    </submittedName>
</protein>
<evidence type="ECO:0000313" key="1">
    <source>
        <dbReference type="EMBL" id="MBB5792171.1"/>
    </source>
</evidence>
<accession>A0A7W9GYU8</accession>
<dbReference type="RefSeq" id="WP_184979656.1">
    <property type="nucleotide sequence ID" value="NZ_JACHNE010000001.1"/>
</dbReference>
<sequence length="93" mass="10309">MAHTTTPTPDRLSWAHDDFLLPPPNPAQRLNLTLPARDVHRLELHAALTTAGVAPMPGDREAIDHLSTLPDHVHTALHRWLTHTTRQPAPTNS</sequence>